<evidence type="ECO:0000256" key="4">
    <source>
        <dbReference type="ARBA" id="ARBA00007971"/>
    </source>
</evidence>
<evidence type="ECO:0000313" key="18">
    <source>
        <dbReference type="Proteomes" id="UP001595476"/>
    </source>
</evidence>
<organism evidence="17 18">
    <name type="scientific">Litoribrevibacter euphylliae</name>
    <dbReference type="NCBI Taxonomy" id="1834034"/>
    <lineage>
        <taxon>Bacteria</taxon>
        <taxon>Pseudomonadati</taxon>
        <taxon>Pseudomonadota</taxon>
        <taxon>Gammaproteobacteria</taxon>
        <taxon>Oceanospirillales</taxon>
        <taxon>Oceanospirillaceae</taxon>
        <taxon>Litoribrevibacter</taxon>
    </lineage>
</organism>
<evidence type="ECO:0000256" key="5">
    <source>
        <dbReference type="ARBA" id="ARBA00017949"/>
    </source>
</evidence>
<comment type="function">
    <text evidence="1 12">The M ring may be actively involved in energy transduction.</text>
</comment>
<proteinExistence type="inferred from homology"/>
<evidence type="ECO:0000256" key="13">
    <source>
        <dbReference type="SAM" id="MobiDB-lite"/>
    </source>
</evidence>
<evidence type="ECO:0000256" key="14">
    <source>
        <dbReference type="SAM" id="Phobius"/>
    </source>
</evidence>
<evidence type="ECO:0000256" key="8">
    <source>
        <dbReference type="ARBA" id="ARBA00022989"/>
    </source>
</evidence>
<evidence type="ECO:0000256" key="6">
    <source>
        <dbReference type="ARBA" id="ARBA00022475"/>
    </source>
</evidence>
<dbReference type="EMBL" id="JBHRSZ010000002">
    <property type="protein sequence ID" value="MFC3149896.1"/>
    <property type="molecule type" value="Genomic_DNA"/>
</dbReference>
<dbReference type="InterPro" id="IPR013556">
    <property type="entry name" value="Flag_M-ring_C"/>
</dbReference>
<keyword evidence="17" id="KW-0282">Flagellum</keyword>
<feature type="compositionally biased region" description="Polar residues" evidence="13">
    <location>
        <begin position="28"/>
        <end position="38"/>
    </location>
</feature>
<dbReference type="NCBIfam" id="TIGR00206">
    <property type="entry name" value="fliF"/>
    <property type="match status" value="1"/>
</dbReference>
<dbReference type="InterPro" id="IPR045851">
    <property type="entry name" value="AMP-bd_C_sf"/>
</dbReference>
<dbReference type="RefSeq" id="WP_386715697.1">
    <property type="nucleotide sequence ID" value="NZ_JBHRSZ010000002.1"/>
</dbReference>
<dbReference type="PRINTS" id="PR01009">
    <property type="entry name" value="FLGMRINGFLIF"/>
</dbReference>
<evidence type="ECO:0000256" key="2">
    <source>
        <dbReference type="ARBA" id="ARBA00004117"/>
    </source>
</evidence>
<evidence type="ECO:0000256" key="10">
    <source>
        <dbReference type="ARBA" id="ARBA00023143"/>
    </source>
</evidence>
<evidence type="ECO:0000256" key="11">
    <source>
        <dbReference type="ARBA" id="ARBA00025936"/>
    </source>
</evidence>
<dbReference type="Pfam" id="PF01514">
    <property type="entry name" value="YscJ_FliF"/>
    <property type="match status" value="1"/>
</dbReference>
<evidence type="ECO:0000256" key="1">
    <source>
        <dbReference type="ARBA" id="ARBA00003820"/>
    </source>
</evidence>
<reference evidence="18" key="1">
    <citation type="journal article" date="2019" name="Int. J. Syst. Evol. Microbiol.">
        <title>The Global Catalogue of Microorganisms (GCM) 10K type strain sequencing project: providing services to taxonomists for standard genome sequencing and annotation.</title>
        <authorList>
            <consortium name="The Broad Institute Genomics Platform"/>
            <consortium name="The Broad Institute Genome Sequencing Center for Infectious Disease"/>
            <person name="Wu L."/>
            <person name="Ma J."/>
        </authorList>
    </citation>
    <scope>NUCLEOTIDE SEQUENCE [LARGE SCALE GENOMIC DNA]</scope>
    <source>
        <strain evidence="18">KCTC 52438</strain>
    </source>
</reference>
<dbReference type="Proteomes" id="UP001595476">
    <property type="component" value="Unassembled WGS sequence"/>
</dbReference>
<dbReference type="InterPro" id="IPR043427">
    <property type="entry name" value="YscJ/FliF"/>
</dbReference>
<comment type="subunit">
    <text evidence="11">The basal body constitutes a major portion of the flagellar organelle and consists of four rings (L,P,S, and M) mounted on a central rod. The M ring is integral to the inner membrane of the cell and may be connected to the flagellar rod via the S ring. The S (supramembrane ring) lies just distal to the M ring. The L and P rings lie in the outer membrane and the periplasmic space, respectively.</text>
</comment>
<evidence type="ECO:0000256" key="3">
    <source>
        <dbReference type="ARBA" id="ARBA00004651"/>
    </source>
</evidence>
<evidence type="ECO:0000259" key="15">
    <source>
        <dbReference type="Pfam" id="PF01514"/>
    </source>
</evidence>
<evidence type="ECO:0000259" key="16">
    <source>
        <dbReference type="Pfam" id="PF08345"/>
    </source>
</evidence>
<name>A0ABV7HB27_9GAMM</name>
<keyword evidence="9 14" id="KW-0472">Membrane</keyword>
<dbReference type="Gene3D" id="3.30.300.30">
    <property type="match status" value="1"/>
</dbReference>
<feature type="region of interest" description="Disordered" evidence="13">
    <location>
        <begin position="1"/>
        <end position="57"/>
    </location>
</feature>
<dbReference type="PANTHER" id="PTHR30046:SF0">
    <property type="entry name" value="FLAGELLAR M-RING PROTEIN"/>
    <property type="match status" value="1"/>
</dbReference>
<dbReference type="Pfam" id="PF08345">
    <property type="entry name" value="YscJ_FliF_C"/>
    <property type="match status" value="1"/>
</dbReference>
<comment type="subcellular location">
    <subcellularLocation>
        <location evidence="2 12">Bacterial flagellum basal body</location>
    </subcellularLocation>
    <subcellularLocation>
        <location evidence="3">Cell membrane</location>
        <topology evidence="3">Multi-pass membrane protein</topology>
    </subcellularLocation>
</comment>
<evidence type="ECO:0000256" key="9">
    <source>
        <dbReference type="ARBA" id="ARBA00023136"/>
    </source>
</evidence>
<comment type="similarity">
    <text evidence="4 12">Belongs to the FliF family.</text>
</comment>
<dbReference type="InterPro" id="IPR006182">
    <property type="entry name" value="FliF_N_dom"/>
</dbReference>
<keyword evidence="10 12" id="KW-0975">Bacterial flagellum</keyword>
<feature type="domain" description="Flagellar M-ring C-terminal" evidence="16">
    <location>
        <begin position="305"/>
        <end position="475"/>
    </location>
</feature>
<sequence>MATVSADATTGGLPAETGSTEVAPARNTELQRSSQQPTGGLHDPGLSELESIDAPPAKPMHPLVAGFERLGVMRQAGLIIGLAASIAMAVAVVMWTQEETFKPLINDFGRYDTDEVMEILDQAAINYHVDPNTGMLMVKSEQFAQARLKLAAQGITETQAMGYELLDKEQALGTSQFMETTKYRRSLEGELARTITSMNQVKSARVHLAIPKRSVFVRDARKPTASVFLELYAGRALTTEQSTAIVNMVASSIPEMKPKDVTVVDQKGRLLSLQDENSDLAIASKQFDYTRKLEDTLTRRIYSILEPIVGGENFKAEVSADVDFTTREQTEEQYNPDLPALRSEQVLDEKKVGGIEGGIPGALSNQPPGEVSVPEIAGNGEEGQAQAPTNTRKQATRNYELDRVISYTNHELGKVRRLSVAVAVNDILLPDPDTGDLKRTAWTQEEVDRLTILIKDAVGYQAARGDSVTVINSPFLPDDQAALEEQPFYAQQWFWDSFIKPALAFLFVLLIVFGVIKPTLRNLSGRDEDSTVDDELDADLAALEASSEDMGDDLVSLTGGDSLLPGPSEGFERQLNALKALIAEDPQRVAQAVKGWINDDD</sequence>
<feature type="transmembrane region" description="Helical" evidence="14">
    <location>
        <begin position="493"/>
        <end position="516"/>
    </location>
</feature>
<dbReference type="InterPro" id="IPR000067">
    <property type="entry name" value="FlgMring_FliF"/>
</dbReference>
<protein>
    <recommendedName>
        <fullName evidence="5 12">Flagellar M-ring protein</fullName>
    </recommendedName>
</protein>
<keyword evidence="6" id="KW-1003">Cell membrane</keyword>
<dbReference type="PIRSF" id="PIRSF004862">
    <property type="entry name" value="FliF"/>
    <property type="match status" value="1"/>
</dbReference>
<evidence type="ECO:0000256" key="7">
    <source>
        <dbReference type="ARBA" id="ARBA00022692"/>
    </source>
</evidence>
<keyword evidence="18" id="KW-1185">Reference proteome</keyword>
<keyword evidence="17" id="KW-0969">Cilium</keyword>
<feature type="domain" description="Flagellar M-ring N-terminal" evidence="15">
    <location>
        <begin position="97"/>
        <end position="272"/>
    </location>
</feature>
<gene>
    <name evidence="17" type="primary">fliF</name>
    <name evidence="17" type="ORF">ACFOEK_02515</name>
</gene>
<accession>A0ABV7HB27</accession>
<keyword evidence="8 14" id="KW-1133">Transmembrane helix</keyword>
<keyword evidence="7 14" id="KW-0812">Transmembrane</keyword>
<feature type="transmembrane region" description="Helical" evidence="14">
    <location>
        <begin position="76"/>
        <end position="95"/>
    </location>
</feature>
<comment type="caution">
    <text evidence="17">The sequence shown here is derived from an EMBL/GenBank/DDBJ whole genome shotgun (WGS) entry which is preliminary data.</text>
</comment>
<evidence type="ECO:0000256" key="12">
    <source>
        <dbReference type="PIRNR" id="PIRNR004862"/>
    </source>
</evidence>
<keyword evidence="17" id="KW-0966">Cell projection</keyword>
<evidence type="ECO:0000313" key="17">
    <source>
        <dbReference type="EMBL" id="MFC3149896.1"/>
    </source>
</evidence>
<dbReference type="PANTHER" id="PTHR30046">
    <property type="entry name" value="FLAGELLAR M-RING PROTEIN"/>
    <property type="match status" value="1"/>
</dbReference>